<evidence type="ECO:0000256" key="4">
    <source>
        <dbReference type="ARBA" id="ARBA00022842"/>
    </source>
</evidence>
<dbReference type="InterPro" id="IPR015813">
    <property type="entry name" value="Pyrv/PenolPyrv_kinase-like_dom"/>
</dbReference>
<comment type="similarity">
    <text evidence="2">Belongs to the HpcH/HpaI aldolase family.</text>
</comment>
<protein>
    <submittedName>
        <fullName evidence="8">CoA ester lyase</fullName>
    </submittedName>
</protein>
<feature type="domain" description="HpcH/HpaI aldolase/citrate lyase" evidence="7">
    <location>
        <begin position="2"/>
        <end position="229"/>
    </location>
</feature>
<evidence type="ECO:0000256" key="5">
    <source>
        <dbReference type="PIRSR" id="PIRSR015582-1"/>
    </source>
</evidence>
<gene>
    <name evidence="8" type="ORF">H2509_10710</name>
</gene>
<feature type="binding site" evidence="5">
    <location>
        <position position="65"/>
    </location>
    <ligand>
        <name>substrate</name>
    </ligand>
</feature>
<evidence type="ECO:0000256" key="3">
    <source>
        <dbReference type="ARBA" id="ARBA00022723"/>
    </source>
</evidence>
<dbReference type="InterPro" id="IPR040442">
    <property type="entry name" value="Pyrv_kinase-like_dom_sf"/>
</dbReference>
<dbReference type="AlphaFoldDB" id="A0A839AD49"/>
<keyword evidence="4 6" id="KW-0460">Magnesium</keyword>
<organism evidence="8 9">
    <name type="scientific">Stappia albiluteola</name>
    <dbReference type="NCBI Taxonomy" id="2758565"/>
    <lineage>
        <taxon>Bacteria</taxon>
        <taxon>Pseudomonadati</taxon>
        <taxon>Pseudomonadota</taxon>
        <taxon>Alphaproteobacteria</taxon>
        <taxon>Hyphomicrobiales</taxon>
        <taxon>Stappiaceae</taxon>
        <taxon>Stappia</taxon>
    </lineage>
</organism>
<proteinExistence type="inferred from homology"/>
<dbReference type="PANTHER" id="PTHR32308:SF0">
    <property type="entry name" value="HPCH_HPAI ALDOLASE_CITRATE LYASE DOMAIN-CONTAINING PROTEIN"/>
    <property type="match status" value="1"/>
</dbReference>
<dbReference type="EMBL" id="JACFXV010000053">
    <property type="protein sequence ID" value="MBA5777593.1"/>
    <property type="molecule type" value="Genomic_DNA"/>
</dbReference>
<dbReference type="GO" id="GO:0000287">
    <property type="term" value="F:magnesium ion binding"/>
    <property type="evidence" value="ECO:0007669"/>
    <property type="project" value="TreeGrafter"/>
</dbReference>
<keyword evidence="9" id="KW-1185">Reference proteome</keyword>
<dbReference type="PANTHER" id="PTHR32308">
    <property type="entry name" value="LYASE BETA SUBUNIT, PUTATIVE (AFU_ORTHOLOGUE AFUA_4G13030)-RELATED"/>
    <property type="match status" value="1"/>
</dbReference>
<dbReference type="InterPro" id="IPR005000">
    <property type="entry name" value="Aldolase/citrate-lyase_domain"/>
</dbReference>
<evidence type="ECO:0000259" key="7">
    <source>
        <dbReference type="Pfam" id="PF03328"/>
    </source>
</evidence>
<comment type="cofactor">
    <cofactor evidence="1">
        <name>Mg(2+)</name>
        <dbReference type="ChEBI" id="CHEBI:18420"/>
    </cofactor>
</comment>
<dbReference type="RefSeq" id="WP_182165069.1">
    <property type="nucleotide sequence ID" value="NZ_JACFXV010000053.1"/>
</dbReference>
<keyword evidence="8" id="KW-0456">Lyase</keyword>
<sequence length="292" mass="31024">MRSLLFVPGDSPKKLAKGFQSGADVLLIDLEDSVAQAAKQEARDCTAGFLRETVDRRTGPKLFVRVNALDTGLADDDLAAIMPARPDGIMLPKSTSGADVEHLSTKLAVLEALHGLEDGITEILVVATETAASVFNLGTYRGKSARLAGMTWGGEDLSADIGALANRDEDGRYTDVYRLARALCLLGATAAEVTGIDSVYTNFRDEEGLRREALAALRDGFTAKMAIHPAQVPVINEVFTPVPADVARARRVVEAFAEAGDAGVIGLDGEMLDRPHLKRAQKLLARADAAGI</sequence>
<feature type="binding site" evidence="6">
    <location>
        <position position="129"/>
    </location>
    <ligand>
        <name>Mg(2+)</name>
        <dbReference type="ChEBI" id="CHEBI:18420"/>
    </ligand>
</feature>
<evidence type="ECO:0000313" key="9">
    <source>
        <dbReference type="Proteomes" id="UP000541109"/>
    </source>
</evidence>
<dbReference type="SUPFAM" id="SSF51621">
    <property type="entry name" value="Phosphoenolpyruvate/pyruvate domain"/>
    <property type="match status" value="1"/>
</dbReference>
<name>A0A839AD49_9HYPH</name>
<reference evidence="8 9" key="1">
    <citation type="submission" date="2020-07" db="EMBL/GenBank/DDBJ databases">
        <title>Stappia sp., F7233, whole genome shotgun sequencing project.</title>
        <authorList>
            <person name="Jiang S."/>
            <person name="Liu Z.W."/>
            <person name="Du Z.J."/>
        </authorList>
    </citation>
    <scope>NUCLEOTIDE SEQUENCE [LARGE SCALE GENOMIC DNA]</scope>
    <source>
        <strain evidence="8 9">F7233</strain>
    </source>
</reference>
<evidence type="ECO:0000256" key="2">
    <source>
        <dbReference type="ARBA" id="ARBA00005568"/>
    </source>
</evidence>
<dbReference type="Pfam" id="PF03328">
    <property type="entry name" value="HpcH_HpaI"/>
    <property type="match status" value="1"/>
</dbReference>
<dbReference type="PIRSF" id="PIRSF015582">
    <property type="entry name" value="Cit_lyase_B"/>
    <property type="match status" value="1"/>
</dbReference>
<feature type="binding site" evidence="5">
    <location>
        <position position="129"/>
    </location>
    <ligand>
        <name>substrate</name>
    </ligand>
</feature>
<dbReference type="GO" id="GO:0016829">
    <property type="term" value="F:lyase activity"/>
    <property type="evidence" value="ECO:0007669"/>
    <property type="project" value="UniProtKB-KW"/>
</dbReference>
<evidence type="ECO:0000256" key="1">
    <source>
        <dbReference type="ARBA" id="ARBA00001946"/>
    </source>
</evidence>
<dbReference type="InterPro" id="IPR011206">
    <property type="entry name" value="Citrate_lyase_beta/mcl1/mcl2"/>
</dbReference>
<comment type="caution">
    <text evidence="8">The sequence shown here is derived from an EMBL/GenBank/DDBJ whole genome shotgun (WGS) entry which is preliminary data.</text>
</comment>
<dbReference type="Gene3D" id="3.20.20.60">
    <property type="entry name" value="Phosphoenolpyruvate-binding domains"/>
    <property type="match status" value="1"/>
</dbReference>
<dbReference type="Proteomes" id="UP000541109">
    <property type="component" value="Unassembled WGS sequence"/>
</dbReference>
<feature type="binding site" evidence="6">
    <location>
        <position position="156"/>
    </location>
    <ligand>
        <name>Mg(2+)</name>
        <dbReference type="ChEBI" id="CHEBI:18420"/>
    </ligand>
</feature>
<accession>A0A839AD49</accession>
<keyword evidence="3 6" id="KW-0479">Metal-binding</keyword>
<dbReference type="GO" id="GO:0006107">
    <property type="term" value="P:oxaloacetate metabolic process"/>
    <property type="evidence" value="ECO:0007669"/>
    <property type="project" value="TreeGrafter"/>
</dbReference>
<evidence type="ECO:0000256" key="6">
    <source>
        <dbReference type="PIRSR" id="PIRSR015582-2"/>
    </source>
</evidence>
<evidence type="ECO:0000313" key="8">
    <source>
        <dbReference type="EMBL" id="MBA5777593.1"/>
    </source>
</evidence>